<evidence type="ECO:0000259" key="2">
    <source>
        <dbReference type="PROSITE" id="PS50807"/>
    </source>
</evidence>
<evidence type="ECO:0000256" key="1">
    <source>
        <dbReference type="SAM" id="MobiDB-lite"/>
    </source>
</evidence>
<dbReference type="STRING" id="71717.A0A4Y7T574"/>
<gene>
    <name evidence="3" type="ORF">FA13DRAFT_1793861</name>
</gene>
<accession>A0A4Y7T574</accession>
<dbReference type="OrthoDB" id="3046222at2759"/>
<dbReference type="Proteomes" id="UP000298030">
    <property type="component" value="Unassembled WGS sequence"/>
</dbReference>
<evidence type="ECO:0000313" key="4">
    <source>
        <dbReference type="Proteomes" id="UP000298030"/>
    </source>
</evidence>
<feature type="domain" description="GCM" evidence="2">
    <location>
        <begin position="1"/>
        <end position="83"/>
    </location>
</feature>
<dbReference type="GO" id="GO:0003677">
    <property type="term" value="F:DNA binding"/>
    <property type="evidence" value="ECO:0007669"/>
    <property type="project" value="InterPro"/>
</dbReference>
<sequence>MCSGGCGTLLRPVTDKERRDEQANADCPVCGNRGFTRLRCDVIITWYEEVRDGEVWVVWEHSGTHVHPRPAPKRLSHSEREDVRVQVQRRPKASALELRTGDTASGSVPLADISPLLAKGSTARYYVDDAQTSLGISRLKGGEASFLKSIAHLNTELGKEFVVDAGVYPQAYIALRTPWMKMILEKSVDEWVSGSPLVYGRRGRVLRQWVPVLYTIILGEDEEHHHPHFRNLFDPVIQKAIREAIEFAKEFLLNVTDFSQAQRNAHATEYAKAAIQMIPGHTRWDPEVREVQLERLREEAKGAEDFNSILRKLRSPTITEDEFSRTASRMHKEFPAAFKWLGWWLRPSHIGMIFPSMSAVDPSVCAQVPHTLNAVEHIHSLLNQAVGKDNTLMDGIMKIFRFVKKFESDDAAIHSGYYTPQGPREKRAPKKVKFITNDGRGPNTAAAIQGLEPSNMGVSILTLPLFPTAYQWDGVNSCFIDHGQELAFREYCLWKEEDRTRCRTLLSTESFLFKTLEHFDFRLKLLTGVKKKEKKAEQRLLAALRMHQTVTLDVFFSKWRPKADRKSYQCVLTWLQPSMEDGNPPPEAKDFFSLSPLVAYACPEGHTQVVRCTLEQSAVLTIDPAFLKELNSRHGGQAIGLGEYLSERPLLSKSTALHSDVSKSPECTATSCGYRASTSGVTFCWPLRLTVESSSRKSQANLEKLVFDERVVIKDVNDAEVVYTLVGHVLHQNGNHYVAEVLLAGNTPYKYDDIPKAKSKSAILRKCKTGHNPFLKRTVDEVYYVYHRLSDAFETYQPYSTMARRFREFEKKGISGTPTNPFEFNSRGDLLNMAGSSGSKATNPQNEEKSELGFRTLSDSSSSEDKPLLKTVAPKRPSQALGPTNTHKPTKPLAQDPPARGSRPMQIQPIRSCETCGLEGGAAKITVHLSHPWNTLHKAIEFFHS</sequence>
<feature type="region of interest" description="Disordered" evidence="1">
    <location>
        <begin position="817"/>
        <end position="906"/>
    </location>
</feature>
<reference evidence="3 4" key="1">
    <citation type="journal article" date="2019" name="Nat. Ecol. Evol.">
        <title>Megaphylogeny resolves global patterns of mushroom evolution.</title>
        <authorList>
            <person name="Varga T."/>
            <person name="Krizsan K."/>
            <person name="Foldi C."/>
            <person name="Dima B."/>
            <person name="Sanchez-Garcia M."/>
            <person name="Sanchez-Ramirez S."/>
            <person name="Szollosi G.J."/>
            <person name="Szarkandi J.G."/>
            <person name="Papp V."/>
            <person name="Albert L."/>
            <person name="Andreopoulos W."/>
            <person name="Angelini C."/>
            <person name="Antonin V."/>
            <person name="Barry K.W."/>
            <person name="Bougher N.L."/>
            <person name="Buchanan P."/>
            <person name="Buyck B."/>
            <person name="Bense V."/>
            <person name="Catcheside P."/>
            <person name="Chovatia M."/>
            <person name="Cooper J."/>
            <person name="Damon W."/>
            <person name="Desjardin D."/>
            <person name="Finy P."/>
            <person name="Geml J."/>
            <person name="Haridas S."/>
            <person name="Hughes K."/>
            <person name="Justo A."/>
            <person name="Karasinski D."/>
            <person name="Kautmanova I."/>
            <person name="Kiss B."/>
            <person name="Kocsube S."/>
            <person name="Kotiranta H."/>
            <person name="LaButti K.M."/>
            <person name="Lechner B.E."/>
            <person name="Liimatainen K."/>
            <person name="Lipzen A."/>
            <person name="Lukacs Z."/>
            <person name="Mihaltcheva S."/>
            <person name="Morgado L.N."/>
            <person name="Niskanen T."/>
            <person name="Noordeloos M.E."/>
            <person name="Ohm R.A."/>
            <person name="Ortiz-Santana B."/>
            <person name="Ovrebo C."/>
            <person name="Racz N."/>
            <person name="Riley R."/>
            <person name="Savchenko A."/>
            <person name="Shiryaev A."/>
            <person name="Soop K."/>
            <person name="Spirin V."/>
            <person name="Szebenyi C."/>
            <person name="Tomsovsky M."/>
            <person name="Tulloss R.E."/>
            <person name="Uehling J."/>
            <person name="Grigoriev I.V."/>
            <person name="Vagvolgyi C."/>
            <person name="Papp T."/>
            <person name="Martin F.M."/>
            <person name="Miettinen O."/>
            <person name="Hibbett D.S."/>
            <person name="Nagy L.G."/>
        </authorList>
    </citation>
    <scope>NUCLEOTIDE SEQUENCE [LARGE SCALE GENOMIC DNA]</scope>
    <source>
        <strain evidence="3 4">FP101781</strain>
    </source>
</reference>
<dbReference type="EMBL" id="QPFP01000031">
    <property type="protein sequence ID" value="TEB28709.1"/>
    <property type="molecule type" value="Genomic_DNA"/>
</dbReference>
<dbReference type="GO" id="GO:0006355">
    <property type="term" value="P:regulation of DNA-templated transcription"/>
    <property type="evidence" value="ECO:0007669"/>
    <property type="project" value="InterPro"/>
</dbReference>
<organism evidence="3 4">
    <name type="scientific">Coprinellus micaceus</name>
    <name type="common">Glistening ink-cap mushroom</name>
    <name type="synonym">Coprinus micaceus</name>
    <dbReference type="NCBI Taxonomy" id="71717"/>
    <lineage>
        <taxon>Eukaryota</taxon>
        <taxon>Fungi</taxon>
        <taxon>Dikarya</taxon>
        <taxon>Basidiomycota</taxon>
        <taxon>Agaricomycotina</taxon>
        <taxon>Agaricomycetes</taxon>
        <taxon>Agaricomycetidae</taxon>
        <taxon>Agaricales</taxon>
        <taxon>Agaricineae</taxon>
        <taxon>Psathyrellaceae</taxon>
        <taxon>Coprinellus</taxon>
    </lineage>
</organism>
<evidence type="ECO:0000313" key="3">
    <source>
        <dbReference type="EMBL" id="TEB28709.1"/>
    </source>
</evidence>
<comment type="caution">
    <text evidence="3">The sequence shown here is derived from an EMBL/GenBank/DDBJ whole genome shotgun (WGS) entry which is preliminary data.</text>
</comment>
<keyword evidence="4" id="KW-1185">Reference proteome</keyword>
<dbReference type="PROSITE" id="PS50807">
    <property type="entry name" value="GCM"/>
    <property type="match status" value="1"/>
</dbReference>
<dbReference type="InterPro" id="IPR003902">
    <property type="entry name" value="Tscrpt_reg_GCM"/>
</dbReference>
<name>A0A4Y7T574_COPMI</name>
<proteinExistence type="predicted"/>
<feature type="compositionally biased region" description="Polar residues" evidence="1">
    <location>
        <begin position="834"/>
        <end position="845"/>
    </location>
</feature>
<dbReference type="AlphaFoldDB" id="A0A4Y7T574"/>
<protein>
    <recommendedName>
        <fullName evidence="2">GCM domain-containing protein</fullName>
    </recommendedName>
</protein>